<evidence type="ECO:0000256" key="2">
    <source>
        <dbReference type="ARBA" id="ARBA00029440"/>
    </source>
</evidence>
<dbReference type="KEGG" id="abri:DFR85_03725"/>
<dbReference type="OrthoDB" id="43333at2157"/>
<dbReference type="SMART" id="SM00116">
    <property type="entry name" value="CBS"/>
    <property type="match status" value="4"/>
</dbReference>
<evidence type="ECO:0000313" key="5">
    <source>
        <dbReference type="EMBL" id="AWR93858.1"/>
    </source>
</evidence>
<evidence type="ECO:0000259" key="4">
    <source>
        <dbReference type="PROSITE" id="PS51371"/>
    </source>
</evidence>
<evidence type="ECO:0000256" key="3">
    <source>
        <dbReference type="PROSITE-ProRule" id="PRU00703"/>
    </source>
</evidence>
<feature type="domain" description="CBS" evidence="4">
    <location>
        <begin position="187"/>
        <end position="248"/>
    </location>
</feature>
<dbReference type="PROSITE" id="PS51371">
    <property type="entry name" value="CBS"/>
    <property type="match status" value="3"/>
</dbReference>
<dbReference type="PANTHER" id="PTHR43080:SF2">
    <property type="entry name" value="CBS DOMAIN-CONTAINING PROTEIN"/>
    <property type="match status" value="1"/>
</dbReference>
<protein>
    <recommendedName>
        <fullName evidence="4">CBS domain-containing protein</fullName>
    </recommendedName>
</protein>
<dbReference type="InterPro" id="IPR046342">
    <property type="entry name" value="CBS_dom_sf"/>
</dbReference>
<dbReference type="Pfam" id="PF00571">
    <property type="entry name" value="CBS"/>
    <property type="match status" value="4"/>
</dbReference>
<dbReference type="InterPro" id="IPR019887">
    <property type="entry name" value="Tscrpt_reg_AsnC/Lrp_C"/>
</dbReference>
<evidence type="ECO:0000313" key="6">
    <source>
        <dbReference type="Proteomes" id="UP000248044"/>
    </source>
</evidence>
<keyword evidence="6" id="KW-1185">Reference proteome</keyword>
<evidence type="ECO:0000256" key="1">
    <source>
        <dbReference type="ARBA" id="ARBA00023122"/>
    </source>
</evidence>
<dbReference type="InterPro" id="IPR011008">
    <property type="entry name" value="Dimeric_a/b-barrel"/>
</dbReference>
<gene>
    <name evidence="5" type="ORF">DFR85_03725</name>
</gene>
<proteinExistence type="predicted"/>
<dbReference type="RefSeq" id="WP_110269742.1">
    <property type="nucleotide sequence ID" value="NZ_CP029289.2"/>
</dbReference>
<dbReference type="GeneID" id="36831235"/>
<sequence length="321" mass="34280">MLKTIMSQNIKTLDIDSTLKDAAELMVKSGIRRVAVSAAGNIIGVVSARTVVREALNNQNWASKKIGDVTRPAISVDADTSNRTAAKLMLKYGVGSLLIKGQGIVTERDLAKVIPRVTIPAIAVGTQGVITLNSDQTVWDAANAMVSLGMSHIPIVSGADIIGIVSLRDVLKAYYEGNSSSKLSDIASKNIVSEDLDATVGDVADLIATKNVGSVLLLEENELKASSLRGIVTEWDLVRTYANMERAHVLIKADPSKIRTLLTTLFAIPRVSNVAITYGPYDLLVSIDVEDIEQLGTFIVNSIASLPGVKDTLTLIEAEQI</sequence>
<dbReference type="Gene3D" id="3.10.580.10">
    <property type="entry name" value="CBS-domain"/>
    <property type="match status" value="2"/>
</dbReference>
<dbReference type="PANTHER" id="PTHR43080">
    <property type="entry name" value="CBS DOMAIN-CONTAINING PROTEIN CBSX3, MITOCHONDRIAL"/>
    <property type="match status" value="1"/>
</dbReference>
<name>A0A2U9ICW0_9CREN</name>
<comment type="pathway">
    <text evidence="2">Amino-acid biosynthesis.</text>
</comment>
<dbReference type="InterPro" id="IPR051257">
    <property type="entry name" value="Diverse_CBS-Domain"/>
</dbReference>
<feature type="domain" description="CBS" evidence="4">
    <location>
        <begin position="125"/>
        <end position="180"/>
    </location>
</feature>
<accession>A0A2U9ICW0</accession>
<dbReference type="SUPFAM" id="SSF54631">
    <property type="entry name" value="CBS-domain pair"/>
    <property type="match status" value="3"/>
</dbReference>
<keyword evidence="1 3" id="KW-0129">CBS domain</keyword>
<dbReference type="EMBL" id="CP029289">
    <property type="protein sequence ID" value="AWR93858.1"/>
    <property type="molecule type" value="Genomic_DNA"/>
</dbReference>
<dbReference type="Gene3D" id="3.30.70.920">
    <property type="match status" value="1"/>
</dbReference>
<feature type="domain" description="CBS" evidence="4">
    <location>
        <begin position="6"/>
        <end position="63"/>
    </location>
</feature>
<dbReference type="InterPro" id="IPR000644">
    <property type="entry name" value="CBS_dom"/>
</dbReference>
<dbReference type="AlphaFoldDB" id="A0A2U9ICW0"/>
<dbReference type="SUPFAM" id="SSF54909">
    <property type="entry name" value="Dimeric alpha+beta barrel"/>
    <property type="match status" value="1"/>
</dbReference>
<organism evidence="5 6">
    <name type="scientific">Acidianus brierleyi</name>
    <dbReference type="NCBI Taxonomy" id="41673"/>
    <lineage>
        <taxon>Archaea</taxon>
        <taxon>Thermoproteota</taxon>
        <taxon>Thermoprotei</taxon>
        <taxon>Sulfolobales</taxon>
        <taxon>Sulfolobaceae</taxon>
        <taxon>Acidianus</taxon>
    </lineage>
</organism>
<reference evidence="5 6" key="1">
    <citation type="submission" date="2018-05" db="EMBL/GenBank/DDBJ databases">
        <title>Complete Genome Sequences of Extremely Thermoacidophilic, Metal-Mobilizing Type-Strain Members of the Archaeal Family Sulfolobaceae: Acidianus brierleyi DSM-1651T, Acidianus sulfidivorans DSM-18786T, Metallosphaera hakonensis DSM-7519T, and Metallosphaera prunae DSM-10039T.</title>
        <authorList>
            <person name="Counts J.A."/>
            <person name="Kelly R.M."/>
        </authorList>
    </citation>
    <scope>NUCLEOTIDE SEQUENCE [LARGE SCALE GENOMIC DNA]</scope>
    <source>
        <strain evidence="5 6">DSM 1651</strain>
    </source>
</reference>
<dbReference type="Pfam" id="PF01037">
    <property type="entry name" value="AsnC_trans_reg"/>
    <property type="match status" value="1"/>
</dbReference>
<dbReference type="Proteomes" id="UP000248044">
    <property type="component" value="Chromosome"/>
</dbReference>